<dbReference type="InParanoid" id="K0IIR4"/>
<evidence type="ECO:0000256" key="3">
    <source>
        <dbReference type="ARBA" id="ARBA00022679"/>
    </source>
</evidence>
<dbReference type="HOGENOM" id="CLU_938812_0_0_2"/>
<dbReference type="STRING" id="1237085.Ngar_c10550"/>
<dbReference type="PANTHER" id="PTHR43584">
    <property type="entry name" value="NUCLEOTIDYL TRANSFERASE"/>
    <property type="match status" value="1"/>
</dbReference>
<evidence type="ECO:0000256" key="1">
    <source>
        <dbReference type="ARBA" id="ARBA00007707"/>
    </source>
</evidence>
<dbReference type="SUPFAM" id="SSF51161">
    <property type="entry name" value="Trimeric LpxA-like enzymes"/>
    <property type="match status" value="1"/>
</dbReference>
<dbReference type="InterPro" id="IPR001451">
    <property type="entry name" value="Hexapep"/>
</dbReference>
<dbReference type="InterPro" id="IPR050065">
    <property type="entry name" value="GlmU-like"/>
</dbReference>
<dbReference type="KEGG" id="nga:Ngar_c10550"/>
<dbReference type="PANTHER" id="PTHR43584:SF8">
    <property type="entry name" value="N-ACETYLMURAMATE ALPHA-1-PHOSPHATE URIDYLYLTRANSFERASE"/>
    <property type="match status" value="1"/>
</dbReference>
<evidence type="ECO:0000256" key="4">
    <source>
        <dbReference type="ARBA" id="ARBA00023315"/>
    </source>
</evidence>
<keyword evidence="4" id="KW-0012">Acyltransferase</keyword>
<accession>K0IIR4</accession>
<dbReference type="BioCyc" id="CNIT1237085:G1324-1053-MONOMER"/>
<gene>
    <name evidence="5" type="ordered locus">Ngar_c10550</name>
</gene>
<evidence type="ECO:0000313" key="5">
    <source>
        <dbReference type="EMBL" id="AFU57997.1"/>
    </source>
</evidence>
<dbReference type="Proteomes" id="UP000008037">
    <property type="component" value="Chromosome"/>
</dbReference>
<dbReference type="EMBL" id="CP002408">
    <property type="protein sequence ID" value="AFU57997.1"/>
    <property type="molecule type" value="Genomic_DNA"/>
</dbReference>
<comment type="similarity">
    <text evidence="1">In the C-terminal section; belongs to the transferase hexapeptide repeat family.</text>
</comment>
<comment type="similarity">
    <text evidence="2">In the N-terminal section; belongs to the N-acetylglucosamine-1-phosphate uridyltransferase family.</text>
</comment>
<dbReference type="AlphaFoldDB" id="K0IIR4"/>
<dbReference type="Gene3D" id="2.160.10.10">
    <property type="entry name" value="Hexapeptide repeat proteins"/>
    <property type="match status" value="1"/>
</dbReference>
<dbReference type="InterPro" id="IPR011004">
    <property type="entry name" value="Trimer_LpxA-like_sf"/>
</dbReference>
<sequence>MCGSFDLIIVFKEAPHHLSKMTTQDACSFSVMGKPLVLYNIAKLASRKSIDGVLFPEGYTHVANVISASYPSMRVDEYKDKAFISATGDLLELPLNSIIVESSMGDLVADQMMYPWDLLRIMNKVLESEVKTTLISPNATICRSSIISGPCIIEDGTFIDDFCKIKGPIYIGKNSKVGTGSLLRNCMVGSESSIGFNCEIGRSYLAGKNKIAHHNVILDSIIGEGTWMGGYVGTTNVLLNSKNVKYKVGDQLIDTGLHHFGAVIGTNCMIGAGVIVLPGRYIPSNSAIQAGTIVSK</sequence>
<reference evidence="5 6" key="1">
    <citation type="journal article" date="2012" name="Environ. Microbiol.">
        <title>The genome of the ammonia-oxidizing Candidatus Nitrososphaera gargensis: insights into metabolic versatility and environmental adaptations.</title>
        <authorList>
            <person name="Spang A."/>
            <person name="Poehlein A."/>
            <person name="Offre P."/>
            <person name="Zumbragel S."/>
            <person name="Haider S."/>
            <person name="Rychlik N."/>
            <person name="Nowka B."/>
            <person name="Schmeisser C."/>
            <person name="Lebedeva E.V."/>
            <person name="Rattei T."/>
            <person name="Bohm C."/>
            <person name="Schmid M."/>
            <person name="Galushko A."/>
            <person name="Hatzenpichler R."/>
            <person name="Weinmaier T."/>
            <person name="Daniel R."/>
            <person name="Schleper C."/>
            <person name="Spieck E."/>
            <person name="Streit W."/>
            <person name="Wagner M."/>
        </authorList>
    </citation>
    <scope>NUCLEOTIDE SEQUENCE [LARGE SCALE GENOMIC DNA]</scope>
    <source>
        <strain evidence="6">Ga9.2</strain>
    </source>
</reference>
<proteinExistence type="inferred from homology"/>
<dbReference type="Pfam" id="PF00132">
    <property type="entry name" value="Hexapep"/>
    <property type="match status" value="1"/>
</dbReference>
<evidence type="ECO:0000313" key="6">
    <source>
        <dbReference type="Proteomes" id="UP000008037"/>
    </source>
</evidence>
<evidence type="ECO:0000256" key="2">
    <source>
        <dbReference type="ARBA" id="ARBA00007947"/>
    </source>
</evidence>
<keyword evidence="6" id="KW-1185">Reference proteome</keyword>
<organism evidence="5 6">
    <name type="scientific">Nitrososphaera gargensis (strain Ga9.2)</name>
    <dbReference type="NCBI Taxonomy" id="1237085"/>
    <lineage>
        <taxon>Archaea</taxon>
        <taxon>Nitrososphaerota</taxon>
        <taxon>Nitrososphaeria</taxon>
        <taxon>Nitrososphaerales</taxon>
        <taxon>Nitrososphaeraceae</taxon>
        <taxon>Nitrososphaera</taxon>
    </lineage>
</organism>
<dbReference type="GO" id="GO:0016779">
    <property type="term" value="F:nucleotidyltransferase activity"/>
    <property type="evidence" value="ECO:0007669"/>
    <property type="project" value="UniProtKB-ARBA"/>
</dbReference>
<name>K0IIR4_NITGG</name>
<keyword evidence="3 5" id="KW-0808">Transferase</keyword>
<protein>
    <submittedName>
        <fullName evidence="5">Putative sugar-phosphate nucleotidyltransferase</fullName>
    </submittedName>
</protein>
<dbReference type="GO" id="GO:0016746">
    <property type="term" value="F:acyltransferase activity"/>
    <property type="evidence" value="ECO:0007669"/>
    <property type="project" value="UniProtKB-KW"/>
</dbReference>